<reference evidence="9" key="1">
    <citation type="submission" date="2022-12" db="EMBL/GenBank/DDBJ databases">
        <title>Genome assemblies of Blomia tropicalis.</title>
        <authorList>
            <person name="Cui Y."/>
        </authorList>
    </citation>
    <scope>NUCLEOTIDE SEQUENCE</scope>
    <source>
        <tissue evidence="9">Adult mites</tissue>
    </source>
</reference>
<dbReference type="SUPFAM" id="SSF48452">
    <property type="entry name" value="TPR-like"/>
    <property type="match status" value="1"/>
</dbReference>
<dbReference type="InterPro" id="IPR011990">
    <property type="entry name" value="TPR-like_helical_dom_sf"/>
</dbReference>
<dbReference type="AlphaFoldDB" id="A0A9Q0MCX1"/>
<comment type="caution">
    <text evidence="9">The sequence shown here is derived from an EMBL/GenBank/DDBJ whole genome shotgun (WGS) entry which is preliminary data.</text>
</comment>
<dbReference type="PANTHER" id="PTHR16056">
    <property type="entry name" value="REGULATOR OF MICROTUBULE DYNAMICS PROTEIN"/>
    <property type="match status" value="1"/>
</dbReference>
<evidence type="ECO:0000256" key="3">
    <source>
        <dbReference type="ARBA" id="ARBA00022490"/>
    </source>
</evidence>
<evidence type="ECO:0000256" key="4">
    <source>
        <dbReference type="ARBA" id="ARBA00022737"/>
    </source>
</evidence>
<keyword evidence="4" id="KW-0677">Repeat</keyword>
<dbReference type="Proteomes" id="UP001142055">
    <property type="component" value="Chromosome 1"/>
</dbReference>
<dbReference type="Gene3D" id="1.25.40.10">
    <property type="entry name" value="Tetratricopeptide repeat domain"/>
    <property type="match status" value="1"/>
</dbReference>
<gene>
    <name evidence="9" type="ORF">RDWZM_001842</name>
</gene>
<evidence type="ECO:0000256" key="7">
    <source>
        <dbReference type="ARBA" id="ARBA00039966"/>
    </source>
</evidence>
<evidence type="ECO:0000256" key="1">
    <source>
        <dbReference type="ARBA" id="ARBA00004245"/>
    </source>
</evidence>
<dbReference type="GO" id="GO:0097431">
    <property type="term" value="C:mitotic spindle pole"/>
    <property type="evidence" value="ECO:0007669"/>
    <property type="project" value="TreeGrafter"/>
</dbReference>
<dbReference type="GO" id="GO:0008017">
    <property type="term" value="F:microtubule binding"/>
    <property type="evidence" value="ECO:0007669"/>
    <property type="project" value="TreeGrafter"/>
</dbReference>
<evidence type="ECO:0000256" key="6">
    <source>
        <dbReference type="ARBA" id="ARBA00023212"/>
    </source>
</evidence>
<dbReference type="GO" id="GO:0005739">
    <property type="term" value="C:mitochondrion"/>
    <property type="evidence" value="ECO:0007669"/>
    <property type="project" value="TreeGrafter"/>
</dbReference>
<sequence>MVDKKLEKFDKDADNVKSNKQATYEELKIMLQNSPNDVEIAWRLARVCIQLTCSYLKDNDKDSAKSYAEQAYEYAKQSVELDSKKFESHRWFCAASGRLSFFVGTKDRIRLGYEFQTHYKKAVKINANDDLLHHMYGQWCYEVASLSFVERKLASTFYSDPPTSSYDEALQSLKKADQLRHQWKANQMWMAKTYIAMGNKDDAIACIQEGMSFPITNEDEQLAHKELNELYNKYC</sequence>
<dbReference type="EMBL" id="JAPWDV010000001">
    <property type="protein sequence ID" value="KAJ6223297.1"/>
    <property type="molecule type" value="Genomic_DNA"/>
</dbReference>
<evidence type="ECO:0000256" key="5">
    <source>
        <dbReference type="ARBA" id="ARBA00022803"/>
    </source>
</evidence>
<evidence type="ECO:0000256" key="8">
    <source>
        <dbReference type="ARBA" id="ARBA00041958"/>
    </source>
</evidence>
<dbReference type="OrthoDB" id="512473at2759"/>
<evidence type="ECO:0000256" key="2">
    <source>
        <dbReference type="ARBA" id="ARBA00011375"/>
    </source>
</evidence>
<keyword evidence="5" id="KW-0802">TPR repeat</keyword>
<comment type="subcellular location">
    <subcellularLocation>
        <location evidence="1">Cytoplasm</location>
        <location evidence="1">Cytoskeleton</location>
    </subcellularLocation>
</comment>
<comment type="subunit">
    <text evidence="2">Interacts with microtubules.</text>
</comment>
<name>A0A9Q0MCX1_BLOTA</name>
<dbReference type="GO" id="GO:0005876">
    <property type="term" value="C:spindle microtubule"/>
    <property type="evidence" value="ECO:0007669"/>
    <property type="project" value="TreeGrafter"/>
</dbReference>
<proteinExistence type="predicted"/>
<dbReference type="PANTHER" id="PTHR16056:SF16">
    <property type="entry name" value="REGULATOR OF MICROTUBULE DYNAMICS PROTEIN 1"/>
    <property type="match status" value="1"/>
</dbReference>
<accession>A0A9Q0MCX1</accession>
<dbReference type="Pfam" id="PF21033">
    <property type="entry name" value="RMD1-3"/>
    <property type="match status" value="1"/>
</dbReference>
<evidence type="ECO:0000313" key="10">
    <source>
        <dbReference type="Proteomes" id="UP001142055"/>
    </source>
</evidence>
<evidence type="ECO:0000313" key="9">
    <source>
        <dbReference type="EMBL" id="KAJ6223297.1"/>
    </source>
</evidence>
<dbReference type="InterPro" id="IPR049039">
    <property type="entry name" value="RMD1-3_a_helical_rpt"/>
</dbReference>
<dbReference type="OMA" id="WPENLLY"/>
<keyword evidence="6" id="KW-0206">Cytoskeleton</keyword>
<keyword evidence="10" id="KW-1185">Reference proteome</keyword>
<organism evidence="9 10">
    <name type="scientific">Blomia tropicalis</name>
    <name type="common">Mite</name>
    <dbReference type="NCBI Taxonomy" id="40697"/>
    <lineage>
        <taxon>Eukaryota</taxon>
        <taxon>Metazoa</taxon>
        <taxon>Ecdysozoa</taxon>
        <taxon>Arthropoda</taxon>
        <taxon>Chelicerata</taxon>
        <taxon>Arachnida</taxon>
        <taxon>Acari</taxon>
        <taxon>Acariformes</taxon>
        <taxon>Sarcoptiformes</taxon>
        <taxon>Astigmata</taxon>
        <taxon>Glycyphagoidea</taxon>
        <taxon>Echimyopodidae</taxon>
        <taxon>Blomia</taxon>
    </lineage>
</organism>
<protein>
    <recommendedName>
        <fullName evidence="7">Regulator of microtubule dynamics protein 1</fullName>
    </recommendedName>
    <alternativeName>
        <fullName evidence="8">Protein FAM82B</fullName>
    </alternativeName>
</protein>
<keyword evidence="3" id="KW-0963">Cytoplasm</keyword>